<proteinExistence type="predicted"/>
<evidence type="ECO:0000313" key="2">
    <source>
        <dbReference type="Proteomes" id="UP001148662"/>
    </source>
</evidence>
<dbReference type="Proteomes" id="UP001148662">
    <property type="component" value="Unassembled WGS sequence"/>
</dbReference>
<gene>
    <name evidence="1" type="ORF">NM688_g1462</name>
</gene>
<sequence length="511" mass="55906">MSHDAGDTRPSKRARTEPSSSQSSSLSTLTPPPSSPIAPSEGTSSSRDTQLRSLPEPVLLVSLPSLIIHPPNHRYYLKSLYVSLCALRKCLALPALSPEIECHAWTSLAEIGMKIIHSGMSENVAYSWAIGIEAEVDKAISKGSLIAQKLPSLRAYKLHLSLLQVQFSHWQHKIKFAKTQIRNLISSLTPNDPPYIVYSAHLAAVTLFTTPKPLPNPLGTTSSEIMSSSLPSPAYTQSPQDIHAALASVTDIQTMAHAQGHSRIILLSHVLRLRILVAANMWGEVAATIQHAEVGLGLSYEPATTPRPRTHAAAPVGKENVRAPQEQEKPRAEERDEFISYEDSFEAAMAVHTLMMSIIYFTHVGAAAEAAPRLSHLHALLDSGALDKFPDGVVEAKLPAGPPLSIQVTHPRILFLLAFLVSSVAKRDAVGRKPKRKIFASEGLRSWEQELGQDIAFPLWASLGDVEEVEQRLARLKADLLCELVAVSIMRSEFDAAEEVRKFLLNVTYPF</sequence>
<accession>A0ACC1TBJ3</accession>
<evidence type="ECO:0000313" key="1">
    <source>
        <dbReference type="EMBL" id="KAJ3557467.1"/>
    </source>
</evidence>
<protein>
    <submittedName>
        <fullName evidence="1">Uncharacterized protein</fullName>
    </submittedName>
</protein>
<comment type="caution">
    <text evidence="1">The sequence shown here is derived from an EMBL/GenBank/DDBJ whole genome shotgun (WGS) entry which is preliminary data.</text>
</comment>
<keyword evidence="2" id="KW-1185">Reference proteome</keyword>
<organism evidence="1 2">
    <name type="scientific">Phlebia brevispora</name>
    <dbReference type="NCBI Taxonomy" id="194682"/>
    <lineage>
        <taxon>Eukaryota</taxon>
        <taxon>Fungi</taxon>
        <taxon>Dikarya</taxon>
        <taxon>Basidiomycota</taxon>
        <taxon>Agaricomycotina</taxon>
        <taxon>Agaricomycetes</taxon>
        <taxon>Polyporales</taxon>
        <taxon>Meruliaceae</taxon>
        <taxon>Phlebia</taxon>
    </lineage>
</organism>
<name>A0ACC1TBJ3_9APHY</name>
<reference evidence="1" key="1">
    <citation type="submission" date="2022-07" db="EMBL/GenBank/DDBJ databases">
        <title>Genome Sequence of Phlebia brevispora.</title>
        <authorList>
            <person name="Buettner E."/>
        </authorList>
    </citation>
    <scope>NUCLEOTIDE SEQUENCE</scope>
    <source>
        <strain evidence="1">MPL23</strain>
    </source>
</reference>
<dbReference type="EMBL" id="JANHOG010000155">
    <property type="protein sequence ID" value="KAJ3557467.1"/>
    <property type="molecule type" value="Genomic_DNA"/>
</dbReference>